<dbReference type="InParanoid" id="E8N0Y0"/>
<dbReference type="Proteomes" id="UP000008922">
    <property type="component" value="Chromosome"/>
</dbReference>
<dbReference type="STRING" id="926569.ANT_04910"/>
<evidence type="ECO:0008006" key="3">
    <source>
        <dbReference type="Google" id="ProtNLM"/>
    </source>
</evidence>
<dbReference type="InterPro" id="IPR015946">
    <property type="entry name" value="KH_dom-like_a/b"/>
</dbReference>
<dbReference type="eggNOG" id="COG1765">
    <property type="taxonomic scope" value="Bacteria"/>
</dbReference>
<dbReference type="Gene3D" id="3.30.300.20">
    <property type="match status" value="1"/>
</dbReference>
<evidence type="ECO:0000313" key="2">
    <source>
        <dbReference type="Proteomes" id="UP000008922"/>
    </source>
</evidence>
<organism evidence="1 2">
    <name type="scientific">Anaerolinea thermophila (strain DSM 14523 / JCM 11388 / NBRC 100420 / UNI-1)</name>
    <dbReference type="NCBI Taxonomy" id="926569"/>
    <lineage>
        <taxon>Bacteria</taxon>
        <taxon>Bacillati</taxon>
        <taxon>Chloroflexota</taxon>
        <taxon>Anaerolineae</taxon>
        <taxon>Anaerolineales</taxon>
        <taxon>Anaerolineaceae</taxon>
        <taxon>Anaerolinea</taxon>
    </lineage>
</organism>
<dbReference type="KEGG" id="atm:ANT_04910"/>
<dbReference type="EMBL" id="AP012029">
    <property type="protein sequence ID" value="BAJ62525.1"/>
    <property type="molecule type" value="Genomic_DNA"/>
</dbReference>
<name>E8N0Y0_ANATU</name>
<keyword evidence="2" id="KW-1185">Reference proteome</keyword>
<reference evidence="1 2" key="1">
    <citation type="submission" date="2010-12" db="EMBL/GenBank/DDBJ databases">
        <title>Whole genome sequence of Anaerolinea thermophila UNI-1.</title>
        <authorList>
            <person name="Narita-Yamada S."/>
            <person name="Kishi E."/>
            <person name="Watanabe Y."/>
            <person name="Takasaki K."/>
            <person name="Ankai A."/>
            <person name="Oguchi A."/>
            <person name="Fukui S."/>
            <person name="Takahashi M."/>
            <person name="Yashiro I."/>
            <person name="Hosoyama A."/>
            <person name="Sekiguchi Y."/>
            <person name="Hanada S."/>
            <person name="Fujita N."/>
        </authorList>
    </citation>
    <scope>NUCLEOTIDE SEQUENCE [LARGE SCALE GENOMIC DNA]</scope>
    <source>
        <strain evidence="2">DSM 14523 / JCM 11388 / NBRC 100420 / UNI-1</strain>
    </source>
</reference>
<protein>
    <recommendedName>
        <fullName evidence="3">OsmC family protein</fullName>
    </recommendedName>
</protein>
<dbReference type="PANTHER" id="PTHR34352:SF1">
    <property type="entry name" value="PROTEIN YHFA"/>
    <property type="match status" value="1"/>
</dbReference>
<dbReference type="HOGENOM" id="CLU_114057_1_0_0"/>
<gene>
    <name evidence="1" type="ordered locus">ANT_04910</name>
</gene>
<dbReference type="AlphaFoldDB" id="E8N0Y0"/>
<evidence type="ECO:0000313" key="1">
    <source>
        <dbReference type="EMBL" id="BAJ62525.1"/>
    </source>
</evidence>
<dbReference type="PANTHER" id="PTHR34352">
    <property type="entry name" value="PROTEIN YHFA"/>
    <property type="match status" value="1"/>
</dbReference>
<dbReference type="SUPFAM" id="SSF82784">
    <property type="entry name" value="OsmC-like"/>
    <property type="match status" value="1"/>
</dbReference>
<dbReference type="InterPro" id="IPR003718">
    <property type="entry name" value="OsmC/Ohr_fam"/>
</dbReference>
<dbReference type="InterPro" id="IPR036102">
    <property type="entry name" value="OsmC/Ohrsf"/>
</dbReference>
<dbReference type="Pfam" id="PF02566">
    <property type="entry name" value="OsmC"/>
    <property type="match status" value="1"/>
</dbReference>
<dbReference type="OrthoDB" id="9804010at2"/>
<dbReference type="RefSeq" id="WP_013558921.1">
    <property type="nucleotide sequence ID" value="NC_014960.1"/>
</dbReference>
<accession>E8N0Y0</accession>
<sequence>MASARIKWTGQKEFIGVDSTNHSVVISTPAEGTGMKPSELLLVALASCTAVDVVEILTKKKLTLTGLEIFATAEQEADPPWTFRKIHLNYVFRGKDLTEKAVEQAIALSEEKYCSVAATIRGKAEITTSYEIHLEA</sequence>
<proteinExistence type="predicted"/>